<dbReference type="Proteomes" id="UP000051530">
    <property type="component" value="Unassembled WGS sequence"/>
</dbReference>
<dbReference type="PANTHER" id="PTHR45699:SF3">
    <property type="entry name" value="LARGE RIBOSOMAL SUBUNIT PROTEIN UL10"/>
    <property type="match status" value="1"/>
</dbReference>
<evidence type="ECO:0000259" key="6">
    <source>
        <dbReference type="Pfam" id="PF17777"/>
    </source>
</evidence>
<dbReference type="InterPro" id="IPR001790">
    <property type="entry name" value="Ribosomal_uL10"/>
</dbReference>
<dbReference type="VEuPathDB" id="MicrosporidiaDB:M153_41880001530"/>
<evidence type="ECO:0000256" key="1">
    <source>
        <dbReference type="ARBA" id="ARBA00008889"/>
    </source>
</evidence>
<dbReference type="InterPro" id="IPR043164">
    <property type="entry name" value="Ribosomal_uL10-like_insert_sf"/>
</dbReference>
<evidence type="ECO:0000256" key="2">
    <source>
        <dbReference type="ARBA" id="ARBA00022980"/>
    </source>
</evidence>
<comment type="caution">
    <text evidence="7">The sequence shown here is derived from an EMBL/GenBank/DDBJ whole genome shotgun (WGS) entry which is preliminary data.</text>
</comment>
<evidence type="ECO:0000313" key="7">
    <source>
        <dbReference type="EMBL" id="KRH92587.1"/>
    </source>
</evidence>
<dbReference type="OrthoDB" id="10259902at2759"/>
<dbReference type="GO" id="GO:0070180">
    <property type="term" value="F:large ribosomal subunit rRNA binding"/>
    <property type="evidence" value="ECO:0007669"/>
    <property type="project" value="TreeGrafter"/>
</dbReference>
<keyword evidence="3" id="KW-0687">Ribonucleoprotein</keyword>
<dbReference type="SUPFAM" id="SSF160369">
    <property type="entry name" value="Ribosomal protein L10-like"/>
    <property type="match status" value="1"/>
</dbReference>
<dbReference type="InterPro" id="IPR040637">
    <property type="entry name" value="Ribosomal_uL10-like_insert"/>
</dbReference>
<evidence type="ECO:0000256" key="5">
    <source>
        <dbReference type="ARBA" id="ARBA00035444"/>
    </source>
</evidence>
<keyword evidence="2 7" id="KW-0689">Ribosomal protein</keyword>
<sequence length="281" mass="32081">KKILQIPNFFTPLKMSIPDYDDQRQYSERKQLLFNRTKDLFQQYSQFAIINLDNITSNQLQLAKKEWYGKAVFLFGKNTTIKKALSKIEIEKKEEIIEKIKGNVAFLFTNEKIKNIKQILIDNSRDANAKIGAIAQKDVFIDKQTTSMGPDKTSFFQAMGISTKITKGKVEIIQASHVLKIGERVSPSQANLLNIMDILPFSYSMKIENIYDQGFYPTWIIDISDEQVFEMMKNTISKVTALSIQTDTVTKTTVPIMARDATKRAFALSLALGLENKLTEK</sequence>
<dbReference type="GO" id="GO:0002181">
    <property type="term" value="P:cytoplasmic translation"/>
    <property type="evidence" value="ECO:0007669"/>
    <property type="project" value="TreeGrafter"/>
</dbReference>
<dbReference type="Pfam" id="PF17777">
    <property type="entry name" value="RL10P_insert"/>
    <property type="match status" value="1"/>
</dbReference>
<evidence type="ECO:0000256" key="3">
    <source>
        <dbReference type="ARBA" id="ARBA00023274"/>
    </source>
</evidence>
<keyword evidence="8" id="KW-1185">Reference proteome</keyword>
<dbReference type="InterPro" id="IPR050323">
    <property type="entry name" value="Ribosomal_protein_uL10"/>
</dbReference>
<comment type="similarity">
    <text evidence="1">Belongs to the universal ribosomal protein uL10 family.</text>
</comment>
<dbReference type="Gene3D" id="6.10.140.760">
    <property type="match status" value="1"/>
</dbReference>
<feature type="non-terminal residue" evidence="7">
    <location>
        <position position="1"/>
    </location>
</feature>
<name>A0A0R0M2I0_9MICR</name>
<dbReference type="InterPro" id="IPR043141">
    <property type="entry name" value="Ribosomal_uL10-like_sf"/>
</dbReference>
<protein>
    <recommendedName>
        <fullName evidence="4">Large ribosomal subunit protein uL10</fullName>
    </recommendedName>
    <alternativeName>
        <fullName evidence="5">60S acidic ribosomal protein P0</fullName>
    </alternativeName>
</protein>
<dbReference type="EMBL" id="LGUB01000814">
    <property type="protein sequence ID" value="KRH92587.1"/>
    <property type="molecule type" value="Genomic_DNA"/>
</dbReference>
<dbReference type="AlphaFoldDB" id="A0A0R0M2I0"/>
<dbReference type="Pfam" id="PF00466">
    <property type="entry name" value="Ribosomal_L10"/>
    <property type="match status" value="1"/>
</dbReference>
<dbReference type="GO" id="GO:0003735">
    <property type="term" value="F:structural constituent of ribosome"/>
    <property type="evidence" value="ECO:0007669"/>
    <property type="project" value="TreeGrafter"/>
</dbReference>
<dbReference type="Gene3D" id="3.90.105.20">
    <property type="match status" value="1"/>
</dbReference>
<dbReference type="Gene3D" id="3.30.70.1730">
    <property type="match status" value="1"/>
</dbReference>
<dbReference type="FunFam" id="3.90.105.20:FF:000001">
    <property type="entry name" value="60S acidic ribosomal protein P0"/>
    <property type="match status" value="1"/>
</dbReference>
<dbReference type="GO" id="GO:0000027">
    <property type="term" value="P:ribosomal large subunit assembly"/>
    <property type="evidence" value="ECO:0007669"/>
    <property type="project" value="TreeGrafter"/>
</dbReference>
<reference evidence="7 8" key="1">
    <citation type="submission" date="2015-07" db="EMBL/GenBank/DDBJ databases">
        <title>The genome of Pseudoloma neurophilia, a relevant intracellular parasite of the zebrafish.</title>
        <authorList>
            <person name="Ndikumana S."/>
            <person name="Pelin A."/>
            <person name="Sanders J."/>
            <person name="Corradi N."/>
        </authorList>
    </citation>
    <scope>NUCLEOTIDE SEQUENCE [LARGE SCALE GENOMIC DNA]</scope>
    <source>
        <strain evidence="7 8">MK1</strain>
    </source>
</reference>
<evidence type="ECO:0000256" key="4">
    <source>
        <dbReference type="ARBA" id="ARBA00035202"/>
    </source>
</evidence>
<accession>A0A0R0M2I0</accession>
<dbReference type="PANTHER" id="PTHR45699">
    <property type="entry name" value="60S ACIDIC RIBOSOMAL PROTEIN P0"/>
    <property type="match status" value="1"/>
</dbReference>
<dbReference type="GO" id="GO:0022625">
    <property type="term" value="C:cytosolic large ribosomal subunit"/>
    <property type="evidence" value="ECO:0007669"/>
    <property type="project" value="TreeGrafter"/>
</dbReference>
<feature type="domain" description="Large ribosomal subunit protein uL10-like insertion" evidence="6">
    <location>
        <begin position="129"/>
        <end position="198"/>
    </location>
</feature>
<evidence type="ECO:0000313" key="8">
    <source>
        <dbReference type="Proteomes" id="UP000051530"/>
    </source>
</evidence>
<proteinExistence type="inferred from homology"/>
<gene>
    <name evidence="7" type="ORF">M153_41880001530</name>
</gene>
<organism evidence="7 8">
    <name type="scientific">Pseudoloma neurophilia</name>
    <dbReference type="NCBI Taxonomy" id="146866"/>
    <lineage>
        <taxon>Eukaryota</taxon>
        <taxon>Fungi</taxon>
        <taxon>Fungi incertae sedis</taxon>
        <taxon>Microsporidia</taxon>
        <taxon>Pseudoloma</taxon>
    </lineage>
</organism>